<organism evidence="1">
    <name type="scientific">viral metagenome</name>
    <dbReference type="NCBI Taxonomy" id="1070528"/>
    <lineage>
        <taxon>unclassified sequences</taxon>
        <taxon>metagenomes</taxon>
        <taxon>organismal metagenomes</taxon>
    </lineage>
</organism>
<accession>A0A6C0K255</accession>
<protein>
    <recommendedName>
        <fullName evidence="2">ParB/Sulfiredoxin domain-containing protein</fullName>
    </recommendedName>
</protein>
<sequence length="154" mass="18049">MLDLKTWHNYKDIYSVDMILAYLNSRKHPVVKLQVKELEPQLHEPVWGNGKGWSPMTVIDKIGLKIYKKYKEDADRIKEADLSYPIIVTSNHTLIDGYHRLAKAFMEGKKDINVNVIDSVLMRKFLLVKGMDFTKLRNLTNHDILKLYANRFCK</sequence>
<dbReference type="EMBL" id="MN740780">
    <property type="protein sequence ID" value="QHU11221.1"/>
    <property type="molecule type" value="Genomic_DNA"/>
</dbReference>
<dbReference type="AlphaFoldDB" id="A0A6C0K255"/>
<evidence type="ECO:0008006" key="2">
    <source>
        <dbReference type="Google" id="ProtNLM"/>
    </source>
</evidence>
<reference evidence="1" key="1">
    <citation type="journal article" date="2020" name="Nature">
        <title>Giant virus diversity and host interactions through global metagenomics.</title>
        <authorList>
            <person name="Schulz F."/>
            <person name="Roux S."/>
            <person name="Paez-Espino D."/>
            <person name="Jungbluth S."/>
            <person name="Walsh D.A."/>
            <person name="Denef V.J."/>
            <person name="McMahon K.D."/>
            <person name="Konstantinidis K.T."/>
            <person name="Eloe-Fadrosh E.A."/>
            <person name="Kyrpides N.C."/>
            <person name="Woyke T."/>
        </authorList>
    </citation>
    <scope>NUCLEOTIDE SEQUENCE</scope>
    <source>
        <strain evidence="1">GVMAG-S-1101165-84</strain>
    </source>
</reference>
<proteinExistence type="predicted"/>
<evidence type="ECO:0000313" key="1">
    <source>
        <dbReference type="EMBL" id="QHU11221.1"/>
    </source>
</evidence>
<dbReference type="SUPFAM" id="SSF110849">
    <property type="entry name" value="ParB/Sulfiredoxin"/>
    <property type="match status" value="1"/>
</dbReference>
<dbReference type="InterPro" id="IPR036086">
    <property type="entry name" value="ParB/Sulfiredoxin_sf"/>
</dbReference>
<name>A0A6C0K255_9ZZZZ</name>